<evidence type="ECO:0000256" key="1">
    <source>
        <dbReference type="ARBA" id="ARBA00009183"/>
    </source>
</evidence>
<sequence>MAFSQSQPIGVLTGVSSGISSSNILRLADENGPEPPKDSTVLLPTMTTIQNWSRNCRDRWNGGDNLIDYVYGLSMFPHTNNMYRNSNRLVTIMIDILIIGAGPSGLCAAKTFLQHNPTSNIVILDSHSTVGGVWSKERLYPTLRTNNLYPTMDFSDFPMKDVGIGRPGHHITGEEMHAYLTAYAHHFDLMKRIRFNTRAVRVHQVQEEVTLNSDASCWKVEVEVDVHELGNPTTTVTLETNKLVMATGILGVPNMPSLKGSETFDAPLLHSSALGPRYQDVLQNPHINRVAVLGGSKSAYDTVYLAATTAHKVDWIIRKSGRGPSWVFPSHTKIGPFKAWREKLVTRRIFTFMSPCVLPDHSGKHISWIRDFLHTNKVGKAITKSFWKILHADTIRDCRYREGKDNKNFGVLEPEHSPFWYGTSSGTLNYEQDFKALVTSGQVTIHRQDISHLSPHAIHFLAADDAGKETLAVDALICATGYAATPPVDFFPPELHFQLGIPTTLDSLSDEEKAIWATYDQEADDLITKQFPQLIPLPPPPKSKSKESQDTKTYTPWRLHRGIAPPGPPTLTTARSIVFLSMHSNITNIPRIELQCLWSLAYFHDKLIKVSNSQVHKDTALFQRWCQLRSPLGHGRQYPDLNFDQLPYWDWLVADLGLKVRRKKSVWKELVSPYGSEDYRGLVEEWIEKYGIHKGEGSEQERREGEKRL</sequence>
<dbReference type="PANTHER" id="PTHR23023">
    <property type="entry name" value="DIMETHYLANILINE MONOOXYGENASE"/>
    <property type="match status" value="1"/>
</dbReference>
<keyword evidence="4" id="KW-0560">Oxidoreductase</keyword>
<dbReference type="Gene3D" id="3.50.50.60">
    <property type="entry name" value="FAD/NAD(P)-binding domain"/>
    <property type="match status" value="1"/>
</dbReference>
<dbReference type="InterPro" id="IPR036188">
    <property type="entry name" value="FAD/NAD-bd_sf"/>
</dbReference>
<accession>Q6MWQ0</accession>
<dbReference type="GO" id="GO:0050660">
    <property type="term" value="F:flavin adenine dinucleotide binding"/>
    <property type="evidence" value="ECO:0007669"/>
    <property type="project" value="InterPro"/>
</dbReference>
<dbReference type="OMA" id="PRIELQC"/>
<dbReference type="PROSITE" id="PS50276">
    <property type="entry name" value="PANCREATIC_HORMONE_2"/>
    <property type="match status" value="1"/>
</dbReference>
<comment type="similarity">
    <text evidence="1">Belongs to the FMO family.</text>
</comment>
<dbReference type="GO" id="GO:0050661">
    <property type="term" value="F:NADP binding"/>
    <property type="evidence" value="ECO:0007669"/>
    <property type="project" value="InterPro"/>
</dbReference>
<reference evidence="5" key="1">
    <citation type="submission" date="2003-11" db="EMBL/GenBank/DDBJ databases">
        <authorList>
            <person name="Schulte U."/>
            <person name="Aign V."/>
            <person name="Hoheisel J."/>
            <person name="Brandt P."/>
            <person name="Fartmann B."/>
            <person name="Holland R."/>
            <person name="Nyakatura G."/>
            <person name="Mewes H.W."/>
            <person name="Mannhaupt G."/>
        </authorList>
    </citation>
    <scope>NUCLEOTIDE SEQUENCE</scope>
</reference>
<dbReference type="PhylomeDB" id="Q6MWQ0"/>
<dbReference type="SUPFAM" id="SSF51905">
    <property type="entry name" value="FAD/NAD(P)-binding domain"/>
    <property type="match status" value="1"/>
</dbReference>
<keyword evidence="3" id="KW-0274">FAD</keyword>
<dbReference type="VEuPathDB" id="FungiDB:NCU08749"/>
<keyword evidence="5" id="KW-0503">Monooxygenase</keyword>
<dbReference type="PRINTS" id="PR00419">
    <property type="entry name" value="ADXRDTASE"/>
</dbReference>
<organism evidence="5">
    <name type="scientific">Neurospora crassa</name>
    <dbReference type="NCBI Taxonomy" id="5141"/>
    <lineage>
        <taxon>Eukaryota</taxon>
        <taxon>Fungi</taxon>
        <taxon>Dikarya</taxon>
        <taxon>Ascomycota</taxon>
        <taxon>Pezizomycotina</taxon>
        <taxon>Sordariomycetes</taxon>
        <taxon>Sordariomycetidae</taxon>
        <taxon>Sordariales</taxon>
        <taxon>Sordariaceae</taxon>
        <taxon>Neurospora</taxon>
    </lineage>
</organism>
<gene>
    <name evidence="5" type="primary">B24N4.170</name>
</gene>
<evidence type="ECO:0000256" key="2">
    <source>
        <dbReference type="ARBA" id="ARBA00022630"/>
    </source>
</evidence>
<dbReference type="Pfam" id="PF00743">
    <property type="entry name" value="FMO-like"/>
    <property type="match status" value="1"/>
</dbReference>
<dbReference type="GO" id="GO:0004499">
    <property type="term" value="F:N,N-dimethylaniline monooxygenase activity"/>
    <property type="evidence" value="ECO:0007669"/>
    <property type="project" value="InterPro"/>
</dbReference>
<reference evidence="5" key="2">
    <citation type="submission" date="2003-11" db="EMBL/GenBank/DDBJ databases">
        <authorList>
            <person name="German Neurospora genome project"/>
        </authorList>
    </citation>
    <scope>NUCLEOTIDE SEQUENCE</scope>
</reference>
<protein>
    <submittedName>
        <fullName evidence="5">Related to dimethylaniline monooxygenase</fullName>
    </submittedName>
</protein>
<proteinExistence type="inferred from homology"/>
<keyword evidence="2" id="KW-0285">Flavoprotein</keyword>
<dbReference type="AlphaFoldDB" id="Q6MWQ0"/>
<evidence type="ECO:0000313" key="5">
    <source>
        <dbReference type="EMBL" id="CAE75707.1"/>
    </source>
</evidence>
<name>Q6MWQ0_NEUCS</name>
<dbReference type="InterPro" id="IPR050346">
    <property type="entry name" value="FMO-like"/>
</dbReference>
<evidence type="ECO:0000256" key="3">
    <source>
        <dbReference type="ARBA" id="ARBA00022827"/>
    </source>
</evidence>
<dbReference type="EMBL" id="BX842595">
    <property type="protein sequence ID" value="CAE75707.1"/>
    <property type="molecule type" value="Genomic_DNA"/>
</dbReference>
<dbReference type="InterPro" id="IPR020946">
    <property type="entry name" value="Flavin_mOase-like"/>
</dbReference>
<evidence type="ECO:0000256" key="4">
    <source>
        <dbReference type="ARBA" id="ARBA00023002"/>
    </source>
</evidence>